<evidence type="ECO:0000313" key="13">
    <source>
        <dbReference type="EMBL" id="GEK88072.1"/>
    </source>
</evidence>
<protein>
    <recommendedName>
        <fullName evidence="4">DNA polymerase III subunit alpha</fullName>
        <ecNumber evidence="3">2.7.7.7</ecNumber>
    </recommendedName>
</protein>
<evidence type="ECO:0000256" key="7">
    <source>
        <dbReference type="ARBA" id="ARBA00022705"/>
    </source>
</evidence>
<dbReference type="GO" id="GO:0003887">
    <property type="term" value="F:DNA-directed DNA polymerase activity"/>
    <property type="evidence" value="ECO:0007669"/>
    <property type="project" value="UniProtKB-KW"/>
</dbReference>
<evidence type="ECO:0000256" key="3">
    <source>
        <dbReference type="ARBA" id="ARBA00012417"/>
    </source>
</evidence>
<dbReference type="EC" id="2.7.7.7" evidence="3"/>
<dbReference type="InterPro" id="IPR004805">
    <property type="entry name" value="DnaE2/DnaE/PolC"/>
</dbReference>
<dbReference type="SUPFAM" id="SSF89550">
    <property type="entry name" value="PHP domain-like"/>
    <property type="match status" value="1"/>
</dbReference>
<evidence type="ECO:0000256" key="5">
    <source>
        <dbReference type="ARBA" id="ARBA00022679"/>
    </source>
</evidence>
<dbReference type="NCBIfam" id="TIGR00594">
    <property type="entry name" value="polc"/>
    <property type="match status" value="1"/>
</dbReference>
<evidence type="ECO:0000259" key="12">
    <source>
        <dbReference type="SMART" id="SM00481"/>
    </source>
</evidence>
<dbReference type="GO" id="GO:0006260">
    <property type="term" value="P:DNA replication"/>
    <property type="evidence" value="ECO:0007669"/>
    <property type="project" value="UniProtKB-KW"/>
</dbReference>
<keyword evidence="16" id="KW-1185">Reference proteome</keyword>
<keyword evidence="7" id="KW-0235">DNA replication</keyword>
<dbReference type="RefSeq" id="WP_177165404.1">
    <property type="nucleotide sequence ID" value="NZ_BJUX01000001.1"/>
</dbReference>
<keyword evidence="5" id="KW-0808">Transferase</keyword>
<dbReference type="Pfam" id="PF01336">
    <property type="entry name" value="tRNA_anti-codon"/>
    <property type="match status" value="1"/>
</dbReference>
<comment type="function">
    <text evidence="9">DNA polymerase III is a complex, multichain enzyme responsible for most of the replicative synthesis in bacteria. This DNA polymerase also exhibits 3' to 5' exonuclease activity. The alpha chain is the DNA polymerase.</text>
</comment>
<keyword evidence="8 13" id="KW-0239">DNA-directed DNA polymerase</keyword>
<evidence type="ECO:0000256" key="10">
    <source>
        <dbReference type="ARBA" id="ARBA00026073"/>
    </source>
</evidence>
<comment type="similarity">
    <text evidence="2">Belongs to the DNA polymerase type-C family. DnaE subfamily.</text>
</comment>
<dbReference type="InterPro" id="IPR004365">
    <property type="entry name" value="NA-bd_OB_tRNA"/>
</dbReference>
<comment type="subunit">
    <text evidence="10">DNA polymerase III contains a core (composed of alpha, epsilon and theta chains) that associates with a tau subunit. This core dimerizes to form the POLIII' complex. PolIII' associates with the gamma complex (composed of gamma, delta, delta', psi and chi chains) and with the beta chain to form the complete DNA polymerase III complex.</text>
</comment>
<dbReference type="InterPro" id="IPR004013">
    <property type="entry name" value="PHP_dom"/>
</dbReference>
<dbReference type="Pfam" id="PF02811">
    <property type="entry name" value="PHP"/>
    <property type="match status" value="1"/>
</dbReference>
<dbReference type="InterPro" id="IPR041931">
    <property type="entry name" value="DNA_pol3_alpha_thumb_dom"/>
</dbReference>
<evidence type="ECO:0000256" key="8">
    <source>
        <dbReference type="ARBA" id="ARBA00022932"/>
    </source>
</evidence>
<dbReference type="Gene3D" id="1.10.10.1600">
    <property type="entry name" value="Bacterial DNA polymerase III alpha subunit, thumb domain"/>
    <property type="match status" value="1"/>
</dbReference>
<reference evidence="14 15" key="1">
    <citation type="submission" date="2016-10" db="EMBL/GenBank/DDBJ databases">
        <authorList>
            <person name="de Groot N.N."/>
        </authorList>
    </citation>
    <scope>NUCLEOTIDE SEQUENCE [LARGE SCALE GENOMIC DNA]</scope>
    <source>
        <strain evidence="14 15">DSM 19182</strain>
    </source>
</reference>
<gene>
    <name evidence="13" type="primary">dnaE</name>
    <name evidence="13" type="ORF">APU01nite_01110</name>
    <name evidence="14" type="ORF">SAMN04488100_10194</name>
</gene>
<keyword evidence="6" id="KW-0548">Nucleotidyltransferase</keyword>
<dbReference type="AlphaFoldDB" id="A0A1H7Q2H2"/>
<dbReference type="SMART" id="SM00481">
    <property type="entry name" value="POLIIIAc"/>
    <property type="match status" value="1"/>
</dbReference>
<accession>A0A1H7Q2H2</accession>
<dbReference type="InterPro" id="IPR029460">
    <property type="entry name" value="DNAPol_HHH"/>
</dbReference>
<dbReference type="NCBIfam" id="NF004226">
    <property type="entry name" value="PRK05673.1"/>
    <property type="match status" value="1"/>
</dbReference>
<dbReference type="Gene3D" id="3.20.20.140">
    <property type="entry name" value="Metal-dependent hydrolases"/>
    <property type="match status" value="1"/>
</dbReference>
<evidence type="ECO:0000313" key="15">
    <source>
        <dbReference type="Proteomes" id="UP000198548"/>
    </source>
</evidence>
<dbReference type="Pfam" id="PF14579">
    <property type="entry name" value="HHH_6"/>
    <property type="match status" value="1"/>
</dbReference>
<evidence type="ECO:0000313" key="16">
    <source>
        <dbReference type="Proteomes" id="UP000321425"/>
    </source>
</evidence>
<dbReference type="GO" id="GO:0008408">
    <property type="term" value="F:3'-5' exonuclease activity"/>
    <property type="evidence" value="ECO:0007669"/>
    <property type="project" value="InterPro"/>
</dbReference>
<dbReference type="PANTHER" id="PTHR32294:SF0">
    <property type="entry name" value="DNA POLYMERASE III SUBUNIT ALPHA"/>
    <property type="match status" value="1"/>
</dbReference>
<name>A0A1H7Q2H2_9LACT</name>
<evidence type="ECO:0000256" key="9">
    <source>
        <dbReference type="ARBA" id="ARBA00025611"/>
    </source>
</evidence>
<dbReference type="Proteomes" id="UP000321425">
    <property type="component" value="Unassembled WGS sequence"/>
</dbReference>
<evidence type="ECO:0000256" key="2">
    <source>
        <dbReference type="ARBA" id="ARBA00009496"/>
    </source>
</evidence>
<evidence type="ECO:0000313" key="14">
    <source>
        <dbReference type="EMBL" id="SEL41894.1"/>
    </source>
</evidence>
<comment type="subcellular location">
    <subcellularLocation>
        <location evidence="1">Cytoplasm</location>
    </subcellularLocation>
</comment>
<organism evidence="14 15">
    <name type="scientific">Alkalibacterium putridalgicola</name>
    <dbReference type="NCBI Taxonomy" id="426703"/>
    <lineage>
        <taxon>Bacteria</taxon>
        <taxon>Bacillati</taxon>
        <taxon>Bacillota</taxon>
        <taxon>Bacilli</taxon>
        <taxon>Lactobacillales</taxon>
        <taxon>Carnobacteriaceae</taxon>
        <taxon>Alkalibacterium</taxon>
    </lineage>
</organism>
<dbReference type="PANTHER" id="PTHR32294">
    <property type="entry name" value="DNA POLYMERASE III SUBUNIT ALPHA"/>
    <property type="match status" value="1"/>
</dbReference>
<proteinExistence type="inferred from homology"/>
<dbReference type="STRING" id="426703.SAMN04488100_10194"/>
<evidence type="ECO:0000256" key="4">
    <source>
        <dbReference type="ARBA" id="ARBA00019114"/>
    </source>
</evidence>
<dbReference type="InterPro" id="IPR016195">
    <property type="entry name" value="Pol/histidinol_Pase-like"/>
</dbReference>
<evidence type="ECO:0000256" key="6">
    <source>
        <dbReference type="ARBA" id="ARBA00022695"/>
    </source>
</evidence>
<dbReference type="GO" id="GO:0005737">
    <property type="term" value="C:cytoplasm"/>
    <property type="evidence" value="ECO:0007669"/>
    <property type="project" value="UniProtKB-SubCell"/>
</dbReference>
<dbReference type="InterPro" id="IPR011708">
    <property type="entry name" value="DNA_pol3_alpha_NTPase_dom"/>
</dbReference>
<dbReference type="Proteomes" id="UP000198548">
    <property type="component" value="Unassembled WGS sequence"/>
</dbReference>
<feature type="domain" description="Polymerase/histidinol phosphatase N-terminal" evidence="12">
    <location>
        <begin position="5"/>
        <end position="72"/>
    </location>
</feature>
<dbReference type="CDD" id="cd04485">
    <property type="entry name" value="DnaE_OBF"/>
    <property type="match status" value="1"/>
</dbReference>
<sequence>MLNYIPLNIISAYSLLESTVTVKQLVSRAKELGYSTIALTDNEVLHGAVEFYQEAKKQDVKPIIGITVDIYENEGTEKGLSAVLLAENDEGYQNLLSLSSKIKVDHVRVTADILKAHASHLTAIVAFQSLNELLSDKDARLRERLERISREISHTYLGVAYNGKNNDDVKNIIKFAEEITMPTVVSEPVKSLEAKDSLSLKVLNAIKNQTTLDSDEHQDELPFFFFKQPKNIVDKYTQIGLNDALTNSVRIADSINLELSWESVLPQFDTPDGKKSSHYLREIVYSHLDDKLPGHSEVYDHRIEKELDVIIKMGFADYFLIVWDLMKYAHGKGIVTGAGRGSAAGSLVSYVLNITDVDPVAYDLLFDRFLNEERYTMPDIDLDFPDDKRDSILNYVLNKYGKEHVAQIATFGTFAAKMAVRDTARVFGFSAVELKKWSDAIPSSLGITLRKAYKESGELRKLVNENDKNKALFKTALSLEGLPRHVSTHAAGVVISRDPLVKTSPLLEGNGAMPLTQFTMNDVEAVGLLKMDFLGLKNLSILADCLNNVRELRGGVREKLAAIPLDDQKTMDLFRNGDTNGIFQFESRGIRNVLRKLQPTTFEDIVAVNALYRPGPMEQIDVYIRRKNEEEDIAYIHEDLKEILEVTNGVMVYQEQVMKVASKIAGYSLSEADILRRAISKKIKLEIDAGRKQFVAGAKRKGYSPDVAARIYEHIERFADYGFNRSHAVSYSKLAFQLAYFKANHPAAFFVSLMRASTNNKDKLSAYLLEAKQRHIELVHPDINKSDENFKVENGKICFGFNSIKGMRKDFVHHILFVRRKKGKFKDLLSFINSIDERWRKEQLILPLIYAGSFDKLAYNRRTLVDSLESMLNSVNMSSGNIELFESLAPKIHEKQEYSLEERLKQEFEVTGFYLSGHPADKFMDMRDNRQIIYITDSIQNKVQTYIVSVQGIKKIQTKRGEPMAFLEVTDASGEATCVLFPDVYRRYSKVLEKNSIFLVKGKAEFKKNKWNVLVSQMQDPGSITKAVQKYLYLRFEDLKEQREVFNEILEILEKDQGDTEVIIYDQSLDKKEKLKAKYKVDSHTTSVNSIAEILGKKNVILK</sequence>
<dbReference type="Gene3D" id="1.10.150.870">
    <property type="match status" value="1"/>
</dbReference>
<dbReference type="GO" id="GO:0003676">
    <property type="term" value="F:nucleic acid binding"/>
    <property type="evidence" value="ECO:0007669"/>
    <property type="project" value="InterPro"/>
</dbReference>
<evidence type="ECO:0000256" key="1">
    <source>
        <dbReference type="ARBA" id="ARBA00004496"/>
    </source>
</evidence>
<reference evidence="13 16" key="2">
    <citation type="submission" date="2019-07" db="EMBL/GenBank/DDBJ databases">
        <title>Whole genome shotgun sequence of Alkalibacterium putridalgicola NBRC 103243.</title>
        <authorList>
            <person name="Hosoyama A."/>
            <person name="Uohara A."/>
            <person name="Ohji S."/>
            <person name="Ichikawa N."/>
        </authorList>
    </citation>
    <scope>NUCLEOTIDE SEQUENCE [LARGE SCALE GENOMIC DNA]</scope>
    <source>
        <strain evidence="13 16">NBRC 103243</strain>
    </source>
</reference>
<dbReference type="CDD" id="cd07431">
    <property type="entry name" value="PHP_PolIIIA"/>
    <property type="match status" value="1"/>
</dbReference>
<dbReference type="Pfam" id="PF17657">
    <property type="entry name" value="DNA_pol3_finger"/>
    <property type="match status" value="1"/>
</dbReference>
<dbReference type="InterPro" id="IPR003141">
    <property type="entry name" value="Pol/His_phosphatase_N"/>
</dbReference>
<dbReference type="EMBL" id="FOBL01000001">
    <property type="protein sequence ID" value="SEL41894.1"/>
    <property type="molecule type" value="Genomic_DNA"/>
</dbReference>
<dbReference type="EMBL" id="BJUX01000001">
    <property type="protein sequence ID" value="GEK88072.1"/>
    <property type="molecule type" value="Genomic_DNA"/>
</dbReference>
<comment type="catalytic activity">
    <reaction evidence="11">
        <text>DNA(n) + a 2'-deoxyribonucleoside 5'-triphosphate = DNA(n+1) + diphosphate</text>
        <dbReference type="Rhea" id="RHEA:22508"/>
        <dbReference type="Rhea" id="RHEA-COMP:17339"/>
        <dbReference type="Rhea" id="RHEA-COMP:17340"/>
        <dbReference type="ChEBI" id="CHEBI:33019"/>
        <dbReference type="ChEBI" id="CHEBI:61560"/>
        <dbReference type="ChEBI" id="CHEBI:173112"/>
        <dbReference type="EC" id="2.7.7.7"/>
    </reaction>
</comment>
<evidence type="ECO:0000256" key="11">
    <source>
        <dbReference type="ARBA" id="ARBA00049244"/>
    </source>
</evidence>
<dbReference type="InterPro" id="IPR040982">
    <property type="entry name" value="DNA_pol3_finger"/>
</dbReference>
<dbReference type="Pfam" id="PF07733">
    <property type="entry name" value="DNA_pol3_alpha"/>
    <property type="match status" value="1"/>
</dbReference>